<accession>A0A9I9D8V9</accession>
<dbReference type="Gramene" id="MELO3C014832.2.1">
    <property type="protein sequence ID" value="MELO3C014832.2.1"/>
    <property type="gene ID" value="MELO3C014832.2"/>
</dbReference>
<name>A0A9I9D8V9_CUCME</name>
<evidence type="ECO:0000313" key="1">
    <source>
        <dbReference type="EnsemblPlants" id="MELO3C014832.2.1"/>
    </source>
</evidence>
<dbReference type="EnsemblPlants" id="MELO3C014832.2.1">
    <property type="protein sequence ID" value="MELO3C014832.2.1"/>
    <property type="gene ID" value="MELO3C014832.2"/>
</dbReference>
<protein>
    <submittedName>
        <fullName evidence="1">Uncharacterized protein</fullName>
    </submittedName>
</protein>
<dbReference type="AlphaFoldDB" id="A0A9I9D8V9"/>
<sequence length="82" mass="8772">MALPLKHSLSRASDVYNSGLADSTSSSTPRDHAWSKSLKTPKLLLHHSTLACLQMQLAIGLAPMGIVLVLTQTCQNATLKDS</sequence>
<organism evidence="1">
    <name type="scientific">Cucumis melo</name>
    <name type="common">Muskmelon</name>
    <dbReference type="NCBI Taxonomy" id="3656"/>
    <lineage>
        <taxon>Eukaryota</taxon>
        <taxon>Viridiplantae</taxon>
        <taxon>Streptophyta</taxon>
        <taxon>Embryophyta</taxon>
        <taxon>Tracheophyta</taxon>
        <taxon>Spermatophyta</taxon>
        <taxon>Magnoliopsida</taxon>
        <taxon>eudicotyledons</taxon>
        <taxon>Gunneridae</taxon>
        <taxon>Pentapetalae</taxon>
        <taxon>rosids</taxon>
        <taxon>fabids</taxon>
        <taxon>Cucurbitales</taxon>
        <taxon>Cucurbitaceae</taxon>
        <taxon>Benincaseae</taxon>
        <taxon>Cucumis</taxon>
    </lineage>
</organism>
<reference evidence="1" key="1">
    <citation type="submission" date="2023-03" db="UniProtKB">
        <authorList>
            <consortium name="EnsemblPlants"/>
        </authorList>
    </citation>
    <scope>IDENTIFICATION</scope>
</reference>
<proteinExistence type="predicted"/>